<sequence>MKSDQTIIRKNHMEPLYFITKLLDIKDPNIQILDIINMDTHKEITEEI</sequence>
<protein>
    <submittedName>
        <fullName evidence="1">Uncharacterized protein</fullName>
    </submittedName>
</protein>
<gene>
    <name evidence="1" type="ORF">HMPREF9965_0522</name>
</gene>
<dbReference type="PATRIC" id="fig|1000588.3.peg.1673"/>
<proteinExistence type="predicted"/>
<name>F9LZ65_STROR</name>
<dbReference type="AlphaFoldDB" id="F9LZ65"/>
<accession>F9LZ65</accession>
<dbReference type="Proteomes" id="UP000003858">
    <property type="component" value="Unassembled WGS sequence"/>
</dbReference>
<evidence type="ECO:0000313" key="2">
    <source>
        <dbReference type="Proteomes" id="UP000003858"/>
    </source>
</evidence>
<dbReference type="EMBL" id="AFUB01000057">
    <property type="protein sequence ID" value="EGU63560.1"/>
    <property type="molecule type" value="Genomic_DNA"/>
</dbReference>
<evidence type="ECO:0000313" key="1">
    <source>
        <dbReference type="EMBL" id="EGU63560.1"/>
    </source>
</evidence>
<reference evidence="1 2" key="1">
    <citation type="submission" date="2011-05" db="EMBL/GenBank/DDBJ databases">
        <authorList>
            <person name="Durkin A.S."/>
            <person name="Radune D."/>
            <person name="Hostetler J."/>
            <person name="Torralba M."/>
            <person name="Gillis M."/>
            <person name="Methe B."/>
            <person name="Sutton G."/>
            <person name="Nelson K.E."/>
        </authorList>
    </citation>
    <scope>NUCLEOTIDE SEQUENCE [LARGE SCALE GENOMIC DNA]</scope>
    <source>
        <strain evidence="1 2">SK95</strain>
    </source>
</reference>
<organism evidence="1 2">
    <name type="scientific">Streptococcus mitis bv. 2 str. SK95</name>
    <dbReference type="NCBI Taxonomy" id="1000588"/>
    <lineage>
        <taxon>Bacteria</taxon>
        <taxon>Bacillati</taxon>
        <taxon>Bacillota</taxon>
        <taxon>Bacilli</taxon>
        <taxon>Lactobacillales</taxon>
        <taxon>Streptococcaceae</taxon>
        <taxon>Streptococcus</taxon>
    </lineage>
</organism>
<comment type="caution">
    <text evidence="1">The sequence shown here is derived from an EMBL/GenBank/DDBJ whole genome shotgun (WGS) entry which is preliminary data.</text>
</comment>
<dbReference type="eggNOG" id="COG3464">
    <property type="taxonomic scope" value="Bacteria"/>
</dbReference>